<dbReference type="AlphaFoldDB" id="W7QJY5"/>
<dbReference type="OrthoDB" id="6379036at2"/>
<dbReference type="eggNOG" id="ENOG5033C0T">
    <property type="taxonomic scope" value="Bacteria"/>
</dbReference>
<dbReference type="EMBL" id="ARZY01000001">
    <property type="protein sequence ID" value="EWH12206.1"/>
    <property type="molecule type" value="Genomic_DNA"/>
</dbReference>
<keyword evidence="4" id="KW-1185">Reference proteome</keyword>
<reference evidence="3 4" key="1">
    <citation type="journal article" date="2014" name="Genome Announc.">
        <title>Draft Genome Sequence of the Agar-Degrading Bacterium Catenovulum sp. Strain DS-2, Isolated from Intestines of Haliotis diversicolor.</title>
        <authorList>
            <person name="Shan D."/>
            <person name="Li X."/>
            <person name="Gu Z."/>
            <person name="Wei G."/>
            <person name="Gao Z."/>
            <person name="Shao Z."/>
        </authorList>
    </citation>
    <scope>NUCLEOTIDE SEQUENCE [LARGE SCALE GENOMIC DNA]</scope>
    <source>
        <strain evidence="3 4">DS-2</strain>
    </source>
</reference>
<dbReference type="STRING" id="1328313.DS2_00755"/>
<dbReference type="InterPro" id="IPR021136">
    <property type="entry name" value="Flagellar_hook_control-like_C"/>
</dbReference>
<dbReference type="Pfam" id="PF02120">
    <property type="entry name" value="Flg_hook"/>
    <property type="match status" value="1"/>
</dbReference>
<feature type="domain" description="Flagellar hook-length control protein-like C-terminal" evidence="2">
    <location>
        <begin position="686"/>
        <end position="760"/>
    </location>
</feature>
<comment type="caution">
    <text evidence="3">The sequence shown here is derived from an EMBL/GenBank/DDBJ whole genome shotgun (WGS) entry which is preliminary data.</text>
</comment>
<evidence type="ECO:0000256" key="1">
    <source>
        <dbReference type="SAM" id="MobiDB-lite"/>
    </source>
</evidence>
<sequence>MPIESFNNKLDKNILNKLSTEPYARIALQNQQAALVKVNEVMASLQFPLGQKLNISLASLPQAHPLRHIINQPQNNPQVAPQTNKVMVSLVKDQLKLTPKQISVGDIGLSTDNKTALVNLALAKEASQAIKGQMLVANAKLNTVEFSLNQQEYTLDKNQLNLPKNYTGAVLLKLVNKGEATGLSFEVLSPKSTNSAIELRQSKLVAQVINEKIRLPAGDVEVKSIASMPAKANAPVTIQYNPTRQTLTLTSADLKSPLLLELKNLPVASRNIIEKSFSPPLAGINWIKPVTTESAEEQTVAIAGIKFKVATANLNEKKIPFANIAVANNLVKIASVGGEKRQFILPEKNIVQNLIQSLNGPNGRSAPELLAQVKNLPIELAKPIEQAVQQAINKQFSQTSSASNIKFTLSVSPDGHNIRIHASSAGQINLPVNKDLLAQLTELGWVSQQNEAKPANLPTAKISDSALLNQLQASLQANAKEISPAISQQIKHLLSLTNHKNVSLDAPLNQLMQMLNEQSPELPGSLKSALSQISNTVQQPNANQLKQQILEQVHLPSITPSSPTSTVTSNSGLANALVSALQQIFLAKAKRAQHPQSQQVNKTTSKTHGANSSVQAPADAAKGSASLKLTQALAQSVRNLQNNQLHTAKSQLDNQNQIFASLPILGNQTLQQLDLAIQIDPDSNNAANEAVKMWRFSLKFNMGELGNMLAKAVYVEGKLKINLYTETETLLNLGQENILQLKKSLAKLGITLDEYHFNLGKIPNQLWNESALSMQYRMI</sequence>
<protein>
    <recommendedName>
        <fullName evidence="2">Flagellar hook-length control protein-like C-terminal domain-containing protein</fullName>
    </recommendedName>
</protein>
<evidence type="ECO:0000259" key="2">
    <source>
        <dbReference type="Pfam" id="PF02120"/>
    </source>
</evidence>
<feature type="compositionally biased region" description="Polar residues" evidence="1">
    <location>
        <begin position="594"/>
        <end position="615"/>
    </location>
</feature>
<name>W7QJY5_9ALTE</name>
<gene>
    <name evidence="3" type="ORF">DS2_00755</name>
</gene>
<proteinExistence type="predicted"/>
<evidence type="ECO:0000313" key="4">
    <source>
        <dbReference type="Proteomes" id="UP000019276"/>
    </source>
</evidence>
<dbReference type="Proteomes" id="UP000019276">
    <property type="component" value="Unassembled WGS sequence"/>
</dbReference>
<dbReference type="RefSeq" id="WP_035012666.1">
    <property type="nucleotide sequence ID" value="NZ_ARZY01000001.1"/>
</dbReference>
<feature type="region of interest" description="Disordered" evidence="1">
    <location>
        <begin position="591"/>
        <end position="621"/>
    </location>
</feature>
<accession>W7QJY5</accession>
<organism evidence="3 4">
    <name type="scientific">Catenovulum agarivorans DS-2</name>
    <dbReference type="NCBI Taxonomy" id="1328313"/>
    <lineage>
        <taxon>Bacteria</taxon>
        <taxon>Pseudomonadati</taxon>
        <taxon>Pseudomonadota</taxon>
        <taxon>Gammaproteobacteria</taxon>
        <taxon>Alteromonadales</taxon>
        <taxon>Alteromonadaceae</taxon>
        <taxon>Catenovulum</taxon>
    </lineage>
</organism>
<evidence type="ECO:0000313" key="3">
    <source>
        <dbReference type="EMBL" id="EWH12206.1"/>
    </source>
</evidence>
<dbReference type="PATRIC" id="fig|1328313.3.peg.162"/>